<gene>
    <name evidence="1" type="ORF">NPIL_490801</name>
</gene>
<proteinExistence type="predicted"/>
<protein>
    <submittedName>
        <fullName evidence="1">Uncharacterized protein</fullName>
    </submittedName>
</protein>
<accession>A0A8X6JTX8</accession>
<dbReference type="EMBL" id="BMAW01088793">
    <property type="protein sequence ID" value="GFS36597.1"/>
    <property type="molecule type" value="Genomic_DNA"/>
</dbReference>
<evidence type="ECO:0000313" key="1">
    <source>
        <dbReference type="EMBL" id="GFS36597.1"/>
    </source>
</evidence>
<comment type="caution">
    <text evidence="1">The sequence shown here is derived from an EMBL/GenBank/DDBJ whole genome shotgun (WGS) entry which is preliminary data.</text>
</comment>
<sequence length="113" mass="13174">MRTVHHLTPFRIKRNGQEGMSPKHGLALHRYTDAEVALLFKGRTNSSSPCSWDMQMVLNISRLINSLLIRCNIEWNVLFTIVEYVMKETEEYAICIGDEQLAILEFCIWIFLN</sequence>
<dbReference type="AlphaFoldDB" id="A0A8X6JTX8"/>
<evidence type="ECO:0000313" key="2">
    <source>
        <dbReference type="Proteomes" id="UP000887013"/>
    </source>
</evidence>
<organism evidence="1 2">
    <name type="scientific">Nephila pilipes</name>
    <name type="common">Giant wood spider</name>
    <name type="synonym">Nephila maculata</name>
    <dbReference type="NCBI Taxonomy" id="299642"/>
    <lineage>
        <taxon>Eukaryota</taxon>
        <taxon>Metazoa</taxon>
        <taxon>Ecdysozoa</taxon>
        <taxon>Arthropoda</taxon>
        <taxon>Chelicerata</taxon>
        <taxon>Arachnida</taxon>
        <taxon>Araneae</taxon>
        <taxon>Araneomorphae</taxon>
        <taxon>Entelegynae</taxon>
        <taxon>Araneoidea</taxon>
        <taxon>Nephilidae</taxon>
        <taxon>Nephila</taxon>
    </lineage>
</organism>
<name>A0A8X6JTX8_NEPPI</name>
<dbReference type="Proteomes" id="UP000887013">
    <property type="component" value="Unassembled WGS sequence"/>
</dbReference>
<keyword evidence="2" id="KW-1185">Reference proteome</keyword>
<reference evidence="1" key="1">
    <citation type="submission" date="2020-08" db="EMBL/GenBank/DDBJ databases">
        <title>Multicomponent nature underlies the extraordinary mechanical properties of spider dragline silk.</title>
        <authorList>
            <person name="Kono N."/>
            <person name="Nakamura H."/>
            <person name="Mori M."/>
            <person name="Yoshida Y."/>
            <person name="Ohtoshi R."/>
            <person name="Malay A.D."/>
            <person name="Moran D.A.P."/>
            <person name="Tomita M."/>
            <person name="Numata K."/>
            <person name="Arakawa K."/>
        </authorList>
    </citation>
    <scope>NUCLEOTIDE SEQUENCE</scope>
</reference>